<dbReference type="EC" id="3.5.1.28" evidence="4"/>
<dbReference type="GO" id="GO:0008745">
    <property type="term" value="F:N-acetylmuramoyl-L-alanine amidase activity"/>
    <property type="evidence" value="ECO:0007669"/>
    <property type="project" value="UniProtKB-EC"/>
</dbReference>
<dbReference type="SMART" id="SM00646">
    <property type="entry name" value="Ami_3"/>
    <property type="match status" value="1"/>
</dbReference>
<dbReference type="SUPFAM" id="SSF53187">
    <property type="entry name" value="Zn-dependent exopeptidases"/>
    <property type="match status" value="1"/>
</dbReference>
<dbReference type="PANTHER" id="PTHR30404:SF0">
    <property type="entry name" value="N-ACETYLMURAMOYL-L-ALANINE AMIDASE AMIC"/>
    <property type="match status" value="1"/>
</dbReference>
<dbReference type="GO" id="GO:0030288">
    <property type="term" value="C:outer membrane-bounded periplasmic space"/>
    <property type="evidence" value="ECO:0007669"/>
    <property type="project" value="TreeGrafter"/>
</dbReference>
<evidence type="ECO:0000256" key="2">
    <source>
        <dbReference type="SAM" id="Phobius"/>
    </source>
</evidence>
<dbReference type="GO" id="GO:0009253">
    <property type="term" value="P:peptidoglycan catabolic process"/>
    <property type="evidence" value="ECO:0007669"/>
    <property type="project" value="InterPro"/>
</dbReference>
<dbReference type="Pfam" id="PF01520">
    <property type="entry name" value="Amidase_3"/>
    <property type="match status" value="1"/>
</dbReference>
<accession>A0A4Z0YI23</accession>
<dbReference type="CDD" id="cd02696">
    <property type="entry name" value="MurNAc-LAA"/>
    <property type="match status" value="1"/>
</dbReference>
<evidence type="ECO:0000313" key="5">
    <source>
        <dbReference type="Proteomes" id="UP000297714"/>
    </source>
</evidence>
<dbReference type="EMBL" id="SRMQ01000005">
    <property type="protein sequence ID" value="TGJ76522.1"/>
    <property type="molecule type" value="Genomic_DNA"/>
</dbReference>
<keyword evidence="2" id="KW-0472">Membrane</keyword>
<keyword evidence="5" id="KW-1185">Reference proteome</keyword>
<comment type="caution">
    <text evidence="4">The sequence shown here is derived from an EMBL/GenBank/DDBJ whole genome shotgun (WGS) entry which is preliminary data.</text>
</comment>
<dbReference type="AlphaFoldDB" id="A0A4Z0YI23"/>
<proteinExistence type="predicted"/>
<reference evidence="4 5" key="1">
    <citation type="submission" date="2019-04" db="EMBL/GenBank/DDBJ databases">
        <authorList>
            <person name="Poehlein A."/>
            <person name="Bengelsdorf F.R."/>
            <person name="Duerre P."/>
            <person name="Daniel R."/>
        </authorList>
    </citation>
    <scope>NUCLEOTIDE SEQUENCE [LARGE SCALE GENOMIC DNA]</scope>
    <source>
        <strain evidence="4 5">BS-1</strain>
    </source>
</reference>
<keyword evidence="2" id="KW-0812">Transmembrane</keyword>
<dbReference type="InterPro" id="IPR050695">
    <property type="entry name" value="N-acetylmuramoyl_amidase_3"/>
</dbReference>
<feature type="domain" description="MurNAc-LAA" evidence="3">
    <location>
        <begin position="127"/>
        <end position="240"/>
    </location>
</feature>
<organism evidence="4 5">
    <name type="scientific">Caproiciproducens galactitolivorans</name>
    <dbReference type="NCBI Taxonomy" id="642589"/>
    <lineage>
        <taxon>Bacteria</taxon>
        <taxon>Bacillati</taxon>
        <taxon>Bacillota</taxon>
        <taxon>Clostridia</taxon>
        <taxon>Eubacteriales</taxon>
        <taxon>Acutalibacteraceae</taxon>
        <taxon>Caproiciproducens</taxon>
    </lineage>
</organism>
<protein>
    <submittedName>
        <fullName evidence="4">Germination-specific N-acetylmuramoyl-L-alanine amidase</fullName>
        <ecNumber evidence="4">3.5.1.28</ecNumber>
    </submittedName>
</protein>
<dbReference type="Proteomes" id="UP000297714">
    <property type="component" value="Unassembled WGS sequence"/>
</dbReference>
<dbReference type="PANTHER" id="PTHR30404">
    <property type="entry name" value="N-ACETYLMURAMOYL-L-ALANINE AMIDASE"/>
    <property type="match status" value="1"/>
</dbReference>
<dbReference type="Gene3D" id="3.40.630.40">
    <property type="entry name" value="Zn-dependent exopeptidases"/>
    <property type="match status" value="1"/>
</dbReference>
<dbReference type="OrthoDB" id="9806267at2"/>
<dbReference type="InterPro" id="IPR002508">
    <property type="entry name" value="MurNAc-LAA_cat"/>
</dbReference>
<sequence length="247" mass="27820">MSHGVIVLKSSKNYFVPIAILILSCLVFLLLSYISYDKIDKMASALAEKRNPTIVIDAGHGGEDGGAVGKSKTLEKDINLKIALQLEQLFKASGFHVVMTRTTDESICDENLDTVRERKVSDIHNRLKIIEAQRNCIFLSIHQNHFTSSRYSGAQIFYSQKNEGSKELAESIKSRIVELLQPENKRETKPATSSIYLLWNSKVTAVMVECGFLSNESEAEKLNNPVYQKQMAFAIYSGFLDYYHSKL</sequence>
<gene>
    <name evidence="4" type="primary">cwlD</name>
    <name evidence="4" type="ORF">CAGA_14340</name>
</gene>
<evidence type="ECO:0000313" key="4">
    <source>
        <dbReference type="EMBL" id="TGJ76522.1"/>
    </source>
</evidence>
<evidence type="ECO:0000256" key="1">
    <source>
        <dbReference type="ARBA" id="ARBA00022801"/>
    </source>
</evidence>
<keyword evidence="2" id="KW-1133">Transmembrane helix</keyword>
<keyword evidence="1 4" id="KW-0378">Hydrolase</keyword>
<feature type="transmembrane region" description="Helical" evidence="2">
    <location>
        <begin position="14"/>
        <end position="34"/>
    </location>
</feature>
<evidence type="ECO:0000259" key="3">
    <source>
        <dbReference type="SMART" id="SM00646"/>
    </source>
</evidence>
<name>A0A4Z0YI23_9FIRM</name>